<gene>
    <name evidence="4" type="ORF">ACFFHM_06105</name>
</gene>
<dbReference type="EMBL" id="JBHLUX010000017">
    <property type="protein sequence ID" value="MFC0470105.1"/>
    <property type="molecule type" value="Genomic_DNA"/>
</dbReference>
<dbReference type="Gene3D" id="3.10.105.10">
    <property type="entry name" value="Dipeptide-binding Protein, Domain 3"/>
    <property type="match status" value="1"/>
</dbReference>
<evidence type="ECO:0000313" key="5">
    <source>
        <dbReference type="Proteomes" id="UP001589838"/>
    </source>
</evidence>
<evidence type="ECO:0000259" key="2">
    <source>
        <dbReference type="Pfam" id="PF00496"/>
    </source>
</evidence>
<keyword evidence="1" id="KW-0238">DNA-binding</keyword>
<dbReference type="Proteomes" id="UP001589838">
    <property type="component" value="Unassembled WGS sequence"/>
</dbReference>
<dbReference type="InterPro" id="IPR000914">
    <property type="entry name" value="SBP_5_dom"/>
</dbReference>
<evidence type="ECO:0000259" key="3">
    <source>
        <dbReference type="Pfam" id="PF12793"/>
    </source>
</evidence>
<protein>
    <submittedName>
        <fullName evidence="4">ABC transporter substrate-binding protein</fullName>
    </submittedName>
</protein>
<name>A0ABV6KAP1_9BACI</name>
<reference evidence="4 5" key="1">
    <citation type="submission" date="2024-09" db="EMBL/GenBank/DDBJ databases">
        <authorList>
            <person name="Sun Q."/>
            <person name="Mori K."/>
        </authorList>
    </citation>
    <scope>NUCLEOTIDE SEQUENCE [LARGE SCALE GENOMIC DNA]</scope>
    <source>
        <strain evidence="4 5">NCAIM B.02610</strain>
    </source>
</reference>
<comment type="caution">
    <text evidence="4">The sequence shown here is derived from an EMBL/GenBank/DDBJ whole genome shotgun (WGS) entry which is preliminary data.</text>
</comment>
<dbReference type="Gene3D" id="3.40.190.10">
    <property type="entry name" value="Periplasmic binding protein-like II"/>
    <property type="match status" value="1"/>
</dbReference>
<keyword evidence="5" id="KW-1185">Reference proteome</keyword>
<dbReference type="InterPro" id="IPR025370">
    <property type="entry name" value="SgrR_HTH_N"/>
</dbReference>
<proteinExistence type="predicted"/>
<evidence type="ECO:0000256" key="1">
    <source>
        <dbReference type="ARBA" id="ARBA00023125"/>
    </source>
</evidence>
<dbReference type="PANTHER" id="PTHR30290">
    <property type="entry name" value="PERIPLASMIC BINDING COMPONENT OF ABC TRANSPORTER"/>
    <property type="match status" value="1"/>
</dbReference>
<feature type="domain" description="Solute-binding protein family 5" evidence="2">
    <location>
        <begin position="170"/>
        <end position="506"/>
    </location>
</feature>
<organism evidence="4 5">
    <name type="scientific">Halalkalibacter kiskunsagensis</name>
    <dbReference type="NCBI Taxonomy" id="1548599"/>
    <lineage>
        <taxon>Bacteria</taxon>
        <taxon>Bacillati</taxon>
        <taxon>Bacillota</taxon>
        <taxon>Bacilli</taxon>
        <taxon>Bacillales</taxon>
        <taxon>Bacillaceae</taxon>
        <taxon>Halalkalibacter</taxon>
    </lineage>
</organism>
<sequence>MTKLENHYFTLYSKWGPKTANVYIQELAAEFCCTDRHAKTLIKNMQNNEWISWQPNPGRGKVSTLTFLVDPHELEKQNVKSMIENGDIENAFKWMENQKELDSSIVKSLEDHFQWTPNHIHEEGLDVLRYPYYHPIHTFVPLEMSTNYEKHLGEQIFNRLLRYDNKTNSFIPEIAHDWASFEDGLVWRFYLRKGVYFHDGSLLTSEVIKENIEFWREYPLDGWKVCIFDEIEKIETPSPTVIELYLSKPTPLLLHLFTDYKSMIIPVSTFKKNPDSFRNHPIGNGPYKVNKHEKGYIILESFSNYFGYQPLLDKIELFHIPTSPVSRKKEVKYRIAKHYSNSIKQYKWVQPELGGIYLVVNHQREGIHTHPKFKKMLSYSLDRPKLFQGHPHHDVSFPDSFFDETTNDLRQQSKIKKAKKWLQKKGVTTLTLSFICFEHENDFGFELERLTKYFRQLGITLNTTIVTIHDLAAMKQHLKQTDLIISGMNLTENHLVSMLNALSSSTSIIRNTLSYDVKRHLDFMLADVRHAESTEIAYQQMRQVESFLFDHYYVIFLYQRKINITIEADDKLEGIELNHYNQLNYQKLWYKLGKSND</sequence>
<dbReference type="Pfam" id="PF12793">
    <property type="entry name" value="SgrR_N"/>
    <property type="match status" value="1"/>
</dbReference>
<dbReference type="RefSeq" id="WP_335961376.1">
    <property type="nucleotide sequence ID" value="NZ_JAXBLX010000016.1"/>
</dbReference>
<dbReference type="Pfam" id="PF00496">
    <property type="entry name" value="SBP_bac_5"/>
    <property type="match status" value="1"/>
</dbReference>
<feature type="domain" description="Transcriptional regulator SgrR N-terminal HTH" evidence="3">
    <location>
        <begin position="3"/>
        <end position="114"/>
    </location>
</feature>
<evidence type="ECO:0000313" key="4">
    <source>
        <dbReference type="EMBL" id="MFC0470105.1"/>
    </source>
</evidence>
<dbReference type="InterPro" id="IPR039424">
    <property type="entry name" value="SBP_5"/>
</dbReference>
<dbReference type="PANTHER" id="PTHR30290:SF72">
    <property type="entry name" value="HTH-TYPE TRANSCRIPTIONAL REGULATOR SGRR"/>
    <property type="match status" value="1"/>
</dbReference>
<accession>A0ABV6KAP1</accession>
<dbReference type="SUPFAM" id="SSF53850">
    <property type="entry name" value="Periplasmic binding protein-like II"/>
    <property type="match status" value="1"/>
</dbReference>